<dbReference type="SUPFAM" id="SSF53756">
    <property type="entry name" value="UDP-Glycosyltransferase/glycogen phosphorylase"/>
    <property type="match status" value="1"/>
</dbReference>
<organism evidence="3 4">
    <name type="scientific">Candidatus Gottesmanbacteria bacterium RIFOXYB1_FULL_47_11</name>
    <dbReference type="NCBI Taxonomy" id="1798401"/>
    <lineage>
        <taxon>Bacteria</taxon>
        <taxon>Candidatus Gottesmaniibacteriota</taxon>
    </lineage>
</organism>
<sequence length="158" mass="17902">MKDNYFLYVGNAYPHKNVQLLIRAAREAHARVIYVGKNDYFYQKLGVVPRTVSDAELTRLYKNADALVFPSLMEGFGLPAIEALRQGCPVIVSDIPVFHELLGESAIYVNPHDSHELARILASEIDKPKKLVKTYSWSKMARETLSIYEACNRVRSGE</sequence>
<evidence type="ECO:0000313" key="3">
    <source>
        <dbReference type="EMBL" id="OGG34498.1"/>
    </source>
</evidence>
<evidence type="ECO:0000313" key="4">
    <source>
        <dbReference type="Proteomes" id="UP000176186"/>
    </source>
</evidence>
<proteinExistence type="predicted"/>
<dbReference type="EMBL" id="MFKE01000028">
    <property type="protein sequence ID" value="OGG34498.1"/>
    <property type="molecule type" value="Genomic_DNA"/>
</dbReference>
<evidence type="ECO:0000259" key="2">
    <source>
        <dbReference type="Pfam" id="PF00534"/>
    </source>
</evidence>
<comment type="caution">
    <text evidence="3">The sequence shown here is derived from an EMBL/GenBank/DDBJ whole genome shotgun (WGS) entry which is preliminary data.</text>
</comment>
<reference evidence="3 4" key="1">
    <citation type="journal article" date="2016" name="Nat. Commun.">
        <title>Thousands of microbial genomes shed light on interconnected biogeochemical processes in an aquifer system.</title>
        <authorList>
            <person name="Anantharaman K."/>
            <person name="Brown C.T."/>
            <person name="Hug L.A."/>
            <person name="Sharon I."/>
            <person name="Castelle C.J."/>
            <person name="Probst A.J."/>
            <person name="Thomas B.C."/>
            <person name="Singh A."/>
            <person name="Wilkins M.J."/>
            <person name="Karaoz U."/>
            <person name="Brodie E.L."/>
            <person name="Williams K.H."/>
            <person name="Hubbard S.S."/>
            <person name="Banfield J.F."/>
        </authorList>
    </citation>
    <scope>NUCLEOTIDE SEQUENCE [LARGE SCALE GENOMIC DNA]</scope>
</reference>
<evidence type="ECO:0000256" key="1">
    <source>
        <dbReference type="ARBA" id="ARBA00022679"/>
    </source>
</evidence>
<dbReference type="STRING" id="1798401.A2363_04840"/>
<accession>A0A1F6BC88</accession>
<dbReference type="AlphaFoldDB" id="A0A1F6BC88"/>
<dbReference type="InterPro" id="IPR001296">
    <property type="entry name" value="Glyco_trans_1"/>
</dbReference>
<gene>
    <name evidence="3" type="ORF">A2363_04840</name>
</gene>
<dbReference type="PANTHER" id="PTHR46401:SF2">
    <property type="entry name" value="GLYCOSYLTRANSFERASE WBBK-RELATED"/>
    <property type="match status" value="1"/>
</dbReference>
<dbReference type="GO" id="GO:0016757">
    <property type="term" value="F:glycosyltransferase activity"/>
    <property type="evidence" value="ECO:0007669"/>
    <property type="project" value="InterPro"/>
</dbReference>
<protein>
    <recommendedName>
        <fullName evidence="2">Glycosyl transferase family 1 domain-containing protein</fullName>
    </recommendedName>
</protein>
<dbReference type="Pfam" id="PF00534">
    <property type="entry name" value="Glycos_transf_1"/>
    <property type="match status" value="1"/>
</dbReference>
<keyword evidence="1" id="KW-0808">Transferase</keyword>
<feature type="domain" description="Glycosyl transferase family 1" evidence="2">
    <location>
        <begin position="2"/>
        <end position="131"/>
    </location>
</feature>
<dbReference type="PANTHER" id="PTHR46401">
    <property type="entry name" value="GLYCOSYLTRANSFERASE WBBK-RELATED"/>
    <property type="match status" value="1"/>
</dbReference>
<name>A0A1F6BC88_9BACT</name>
<dbReference type="Gene3D" id="3.40.50.2000">
    <property type="entry name" value="Glycogen Phosphorylase B"/>
    <property type="match status" value="1"/>
</dbReference>
<dbReference type="Proteomes" id="UP000176186">
    <property type="component" value="Unassembled WGS sequence"/>
</dbReference>